<name>A0A5J9TWT6_9POAL</name>
<reference evidence="2 3" key="1">
    <citation type="journal article" date="2019" name="Sci. Rep.">
        <title>A high-quality genome of Eragrostis curvula grass provides insights into Poaceae evolution and supports new strategies to enhance forage quality.</title>
        <authorList>
            <person name="Carballo J."/>
            <person name="Santos B.A.C.M."/>
            <person name="Zappacosta D."/>
            <person name="Garbus I."/>
            <person name="Selva J.P."/>
            <person name="Gallo C.A."/>
            <person name="Diaz A."/>
            <person name="Albertini E."/>
            <person name="Caccamo M."/>
            <person name="Echenique V."/>
        </authorList>
    </citation>
    <scope>NUCLEOTIDE SEQUENCE [LARGE SCALE GENOMIC DNA]</scope>
    <source>
        <strain evidence="3">cv. Victoria</strain>
        <tissue evidence="2">Leaf</tissue>
    </source>
</reference>
<comment type="caution">
    <text evidence="2">The sequence shown here is derived from an EMBL/GenBank/DDBJ whole genome shotgun (WGS) entry which is preliminary data.</text>
</comment>
<gene>
    <name evidence="2" type="ORF">EJB05_39393</name>
</gene>
<evidence type="ECO:0000313" key="3">
    <source>
        <dbReference type="Proteomes" id="UP000324897"/>
    </source>
</evidence>
<dbReference type="AlphaFoldDB" id="A0A5J9TWT6"/>
<feature type="compositionally biased region" description="Low complexity" evidence="1">
    <location>
        <begin position="216"/>
        <end position="259"/>
    </location>
</feature>
<dbReference type="EMBL" id="RWGY01000031">
    <property type="protein sequence ID" value="TVU15852.1"/>
    <property type="molecule type" value="Genomic_DNA"/>
</dbReference>
<organism evidence="2 3">
    <name type="scientific">Eragrostis curvula</name>
    <name type="common">weeping love grass</name>
    <dbReference type="NCBI Taxonomy" id="38414"/>
    <lineage>
        <taxon>Eukaryota</taxon>
        <taxon>Viridiplantae</taxon>
        <taxon>Streptophyta</taxon>
        <taxon>Embryophyta</taxon>
        <taxon>Tracheophyta</taxon>
        <taxon>Spermatophyta</taxon>
        <taxon>Magnoliopsida</taxon>
        <taxon>Liliopsida</taxon>
        <taxon>Poales</taxon>
        <taxon>Poaceae</taxon>
        <taxon>PACMAD clade</taxon>
        <taxon>Chloridoideae</taxon>
        <taxon>Eragrostideae</taxon>
        <taxon>Eragrostidinae</taxon>
        <taxon>Eragrostis</taxon>
    </lineage>
</organism>
<proteinExistence type="predicted"/>
<dbReference type="PANTHER" id="PTHR36478:SF23">
    <property type="match status" value="1"/>
</dbReference>
<dbReference type="Proteomes" id="UP000324897">
    <property type="component" value="Unassembled WGS sequence"/>
</dbReference>
<dbReference type="Gramene" id="TVU15852">
    <property type="protein sequence ID" value="TVU15852"/>
    <property type="gene ID" value="EJB05_39393"/>
</dbReference>
<feature type="region of interest" description="Disordered" evidence="1">
    <location>
        <begin position="197"/>
        <end position="286"/>
    </location>
</feature>
<sequence>MADGEGEVLPLHSLDYPCTARFRQRRLFAYLRAYGCWEVYQTAKSVMPVLFHTRDLAKKIREGQWRDARYYITRFAPFVEVGNEASLLVLFLRNLMTLNNFADGQAMPPTCLWYWMKSIHKKPVLDKYPCFAALADDVLSNRNDHARAFLDWQLIRNKAAKVAEEMAYKVPELRERMCYPRCRTDLYHIMPVGLGSRASGSEEMSEPESESPPPAALTAAVPTSPAATPATATSTLTPSSPAPSHSTVPAAAPTATTPQPLHPPQKLPVSPIDAADLSPEKLDWGSIDEEDGAYAIASIRQTPPAAKTAQAIDGGL</sequence>
<keyword evidence="3" id="KW-1185">Reference proteome</keyword>
<protein>
    <submittedName>
        <fullName evidence="2">Uncharacterized protein</fullName>
    </submittedName>
</protein>
<dbReference type="OrthoDB" id="671735at2759"/>
<evidence type="ECO:0000256" key="1">
    <source>
        <dbReference type="SAM" id="MobiDB-lite"/>
    </source>
</evidence>
<evidence type="ECO:0000313" key="2">
    <source>
        <dbReference type="EMBL" id="TVU15852.1"/>
    </source>
</evidence>
<dbReference type="PANTHER" id="PTHR36478">
    <property type="entry name" value="OS04G0614237 PROTEIN-RELATED"/>
    <property type="match status" value="1"/>
</dbReference>
<feature type="non-terminal residue" evidence="2">
    <location>
        <position position="1"/>
    </location>
</feature>
<accession>A0A5J9TWT6</accession>